<evidence type="ECO:0000256" key="1">
    <source>
        <dbReference type="SAM" id="MobiDB-lite"/>
    </source>
</evidence>
<dbReference type="AlphaFoldDB" id="A0A0L7QU30"/>
<sequence>MRVPGCGVPPPPDSRRFNDNNQQTSYDINVVSNIDYYTKKDIERNFIGDHLRKSIIVLPRVDCYARIGCLEHQPRAGCLTEPFTNLSGDYCTPYEYIDTTVWIVNRNEERKVDHLEVLDSTIDRLNWRNNQRRKQ</sequence>
<dbReference type="EMBL" id="KQ414735">
    <property type="protein sequence ID" value="KOC62167.1"/>
    <property type="molecule type" value="Genomic_DNA"/>
</dbReference>
<dbReference type="Proteomes" id="UP000053825">
    <property type="component" value="Unassembled WGS sequence"/>
</dbReference>
<protein>
    <submittedName>
        <fullName evidence="2">Uncharacterized protein</fullName>
    </submittedName>
</protein>
<proteinExistence type="predicted"/>
<evidence type="ECO:0000313" key="3">
    <source>
        <dbReference type="Proteomes" id="UP000053825"/>
    </source>
</evidence>
<name>A0A0L7QU30_9HYME</name>
<evidence type="ECO:0000313" key="2">
    <source>
        <dbReference type="EMBL" id="KOC62167.1"/>
    </source>
</evidence>
<reference evidence="2 3" key="1">
    <citation type="submission" date="2015-07" db="EMBL/GenBank/DDBJ databases">
        <title>The genome of Habropoda laboriosa.</title>
        <authorList>
            <person name="Pan H."/>
            <person name="Kapheim K."/>
        </authorList>
    </citation>
    <scope>NUCLEOTIDE SEQUENCE [LARGE SCALE GENOMIC DNA]</scope>
    <source>
        <strain evidence="2">0110345459</strain>
    </source>
</reference>
<gene>
    <name evidence="2" type="ORF">WH47_03925</name>
</gene>
<feature type="region of interest" description="Disordered" evidence="1">
    <location>
        <begin position="1"/>
        <end position="22"/>
    </location>
</feature>
<accession>A0A0L7QU30</accession>
<organism evidence="2 3">
    <name type="scientific">Habropoda laboriosa</name>
    <dbReference type="NCBI Taxonomy" id="597456"/>
    <lineage>
        <taxon>Eukaryota</taxon>
        <taxon>Metazoa</taxon>
        <taxon>Ecdysozoa</taxon>
        <taxon>Arthropoda</taxon>
        <taxon>Hexapoda</taxon>
        <taxon>Insecta</taxon>
        <taxon>Pterygota</taxon>
        <taxon>Neoptera</taxon>
        <taxon>Endopterygota</taxon>
        <taxon>Hymenoptera</taxon>
        <taxon>Apocrita</taxon>
        <taxon>Aculeata</taxon>
        <taxon>Apoidea</taxon>
        <taxon>Anthophila</taxon>
        <taxon>Apidae</taxon>
        <taxon>Habropoda</taxon>
    </lineage>
</organism>
<keyword evidence="3" id="KW-1185">Reference proteome</keyword>